<name>A0A0K6IXI7_9PROT</name>
<dbReference type="HAMAP" id="MF_00382">
    <property type="entry name" value="Ribosomal_bL20"/>
    <property type="match status" value="1"/>
</dbReference>
<evidence type="ECO:0000256" key="3">
    <source>
        <dbReference type="ARBA" id="ARBA00022884"/>
    </source>
</evidence>
<dbReference type="GO" id="GO:1990904">
    <property type="term" value="C:ribonucleoprotein complex"/>
    <property type="evidence" value="ECO:0007669"/>
    <property type="project" value="UniProtKB-KW"/>
</dbReference>
<evidence type="ECO:0000313" key="10">
    <source>
        <dbReference type="Proteomes" id="UP000182108"/>
    </source>
</evidence>
<comment type="function">
    <text evidence="7 8">Binds directly to 23S ribosomal RNA and is necessary for the in vitro assembly process of the 50S ribosomal subunit. It is not involved in the protein synthesizing functions of that subunit.</text>
</comment>
<dbReference type="RefSeq" id="WP_055424109.1">
    <property type="nucleotide sequence ID" value="NZ_CYHH01000013.1"/>
</dbReference>
<dbReference type="CDD" id="cd07026">
    <property type="entry name" value="Ribosomal_L20"/>
    <property type="match status" value="1"/>
</dbReference>
<evidence type="ECO:0000256" key="6">
    <source>
        <dbReference type="ARBA" id="ARBA00035172"/>
    </source>
</evidence>
<dbReference type="NCBIfam" id="TIGR01032">
    <property type="entry name" value="rplT_bact"/>
    <property type="match status" value="1"/>
</dbReference>
<sequence>MPRVKRGVTARARHKKVLALAKGYRGRRKNVYRIAKEAVMKAGQYAYRDRRQRKRQFRALWIARINAAARECGLTYSAFMNGLKKASVEVDRKVLADLAVFDKPAFAALVERARAQLSA</sequence>
<evidence type="ECO:0000256" key="4">
    <source>
        <dbReference type="ARBA" id="ARBA00022980"/>
    </source>
</evidence>
<protein>
    <recommendedName>
        <fullName evidence="6 7">Large ribosomal subunit protein bL20</fullName>
    </recommendedName>
</protein>
<dbReference type="EMBL" id="CYHH01000013">
    <property type="protein sequence ID" value="CUB07836.1"/>
    <property type="molecule type" value="Genomic_DNA"/>
</dbReference>
<dbReference type="SUPFAM" id="SSF74731">
    <property type="entry name" value="Ribosomal protein L20"/>
    <property type="match status" value="1"/>
</dbReference>
<dbReference type="Gene3D" id="6.10.160.10">
    <property type="match status" value="1"/>
</dbReference>
<dbReference type="GO" id="GO:0019843">
    <property type="term" value="F:rRNA binding"/>
    <property type="evidence" value="ECO:0007669"/>
    <property type="project" value="UniProtKB-UniRule"/>
</dbReference>
<evidence type="ECO:0000256" key="7">
    <source>
        <dbReference type="HAMAP-Rule" id="MF_00382"/>
    </source>
</evidence>
<evidence type="ECO:0000256" key="8">
    <source>
        <dbReference type="RuleBase" id="RU000560"/>
    </source>
</evidence>
<evidence type="ECO:0000313" key="9">
    <source>
        <dbReference type="EMBL" id="CUB07836.1"/>
    </source>
</evidence>
<dbReference type="PROSITE" id="PS00937">
    <property type="entry name" value="RIBOSOMAL_L20"/>
    <property type="match status" value="1"/>
</dbReference>
<organism evidence="9 10">
    <name type="scientific">Tepidiphilus thermophilus</name>
    <dbReference type="NCBI Taxonomy" id="876478"/>
    <lineage>
        <taxon>Bacteria</taxon>
        <taxon>Pseudomonadati</taxon>
        <taxon>Pseudomonadota</taxon>
        <taxon>Hydrogenophilia</taxon>
        <taxon>Hydrogenophilales</taxon>
        <taxon>Hydrogenophilaceae</taxon>
        <taxon>Tepidiphilus</taxon>
    </lineage>
</organism>
<proteinExistence type="inferred from homology"/>
<dbReference type="InterPro" id="IPR005813">
    <property type="entry name" value="Ribosomal_bL20"/>
</dbReference>
<dbReference type="PANTHER" id="PTHR10986">
    <property type="entry name" value="39S RIBOSOMAL PROTEIN L20"/>
    <property type="match status" value="1"/>
</dbReference>
<keyword evidence="2 7" id="KW-0699">rRNA-binding</keyword>
<gene>
    <name evidence="7" type="primary">rplT</name>
    <name evidence="9" type="ORF">Ga0061068_1136</name>
</gene>
<evidence type="ECO:0000256" key="1">
    <source>
        <dbReference type="ARBA" id="ARBA00007698"/>
    </source>
</evidence>
<dbReference type="GO" id="GO:0003735">
    <property type="term" value="F:structural constituent of ribosome"/>
    <property type="evidence" value="ECO:0007669"/>
    <property type="project" value="InterPro"/>
</dbReference>
<dbReference type="InterPro" id="IPR049946">
    <property type="entry name" value="RIBOSOMAL_L20_CS"/>
</dbReference>
<dbReference type="GO" id="GO:0005840">
    <property type="term" value="C:ribosome"/>
    <property type="evidence" value="ECO:0007669"/>
    <property type="project" value="UniProtKB-KW"/>
</dbReference>
<keyword evidence="3 7" id="KW-0694">RNA-binding</keyword>
<dbReference type="InterPro" id="IPR035566">
    <property type="entry name" value="Ribosomal_protein_bL20_C"/>
</dbReference>
<evidence type="ECO:0000256" key="5">
    <source>
        <dbReference type="ARBA" id="ARBA00023274"/>
    </source>
</evidence>
<dbReference type="AlphaFoldDB" id="A0A0K6IXI7"/>
<reference evidence="10" key="1">
    <citation type="submission" date="2015-08" db="EMBL/GenBank/DDBJ databases">
        <authorList>
            <person name="Babu N.S."/>
            <person name="Beckwith C.J."/>
            <person name="Beseler K.G."/>
            <person name="Brison A."/>
            <person name="Carone J.V."/>
            <person name="Caskin T.P."/>
            <person name="Diamond M."/>
            <person name="Durham M.E."/>
            <person name="Foxe J.M."/>
            <person name="Go M."/>
            <person name="Henderson B.A."/>
            <person name="Jones I.B."/>
            <person name="McGettigan J.A."/>
            <person name="Micheletti S.J."/>
            <person name="Nasrallah M.E."/>
            <person name="Ortiz D."/>
            <person name="Piller C.R."/>
            <person name="Privatt S.R."/>
            <person name="Schneider S.L."/>
            <person name="Sharp S."/>
            <person name="Smith T.C."/>
            <person name="Stanton J.D."/>
            <person name="Ullery H.E."/>
            <person name="Wilson R.J."/>
            <person name="Serrano M.G."/>
            <person name="Buck G."/>
            <person name="Lee V."/>
            <person name="Wang Y."/>
            <person name="Carvalho R."/>
            <person name="Voegtly L."/>
            <person name="Shi R."/>
            <person name="Duckworth R."/>
            <person name="Johnson A."/>
            <person name="Loviza R."/>
            <person name="Walstead R."/>
            <person name="Shah Z."/>
            <person name="Kiflezghi M."/>
            <person name="Wade K."/>
            <person name="Ball S.L."/>
            <person name="Bradley K.W."/>
            <person name="Asai D.J."/>
            <person name="Bowman C.A."/>
            <person name="Russell D.A."/>
            <person name="Pope W.H."/>
            <person name="Jacobs-Sera D."/>
            <person name="Hendrix R.W."/>
            <person name="Hatfull G.F."/>
        </authorList>
    </citation>
    <scope>NUCLEOTIDE SEQUENCE [LARGE SCALE GENOMIC DNA]</scope>
    <source>
        <strain evidence="10">JCM 19170</strain>
    </source>
</reference>
<comment type="similarity">
    <text evidence="1 7 8">Belongs to the bacterial ribosomal protein bL20 family.</text>
</comment>
<keyword evidence="5 7" id="KW-0687">Ribonucleoprotein</keyword>
<evidence type="ECO:0000256" key="2">
    <source>
        <dbReference type="ARBA" id="ARBA00022730"/>
    </source>
</evidence>
<dbReference type="GO" id="GO:0000027">
    <property type="term" value="P:ribosomal large subunit assembly"/>
    <property type="evidence" value="ECO:0007669"/>
    <property type="project" value="UniProtKB-UniRule"/>
</dbReference>
<dbReference type="Gene3D" id="1.10.1900.20">
    <property type="entry name" value="Ribosomal protein L20"/>
    <property type="match status" value="1"/>
</dbReference>
<dbReference type="OrthoDB" id="9808966at2"/>
<dbReference type="FunFam" id="1.10.1900.20:FF:000001">
    <property type="entry name" value="50S ribosomal protein L20"/>
    <property type="match status" value="1"/>
</dbReference>
<keyword evidence="10" id="KW-1185">Reference proteome</keyword>
<dbReference type="Pfam" id="PF00453">
    <property type="entry name" value="Ribosomal_L20"/>
    <property type="match status" value="1"/>
</dbReference>
<dbReference type="GO" id="GO:0006412">
    <property type="term" value="P:translation"/>
    <property type="evidence" value="ECO:0007669"/>
    <property type="project" value="InterPro"/>
</dbReference>
<keyword evidence="4 7" id="KW-0689">Ribosomal protein</keyword>
<dbReference type="PRINTS" id="PR00062">
    <property type="entry name" value="RIBOSOMALL20"/>
</dbReference>
<accession>A0A0K6IXI7</accession>
<dbReference type="Proteomes" id="UP000182108">
    <property type="component" value="Unassembled WGS sequence"/>
</dbReference>